<dbReference type="Proteomes" id="UP000887540">
    <property type="component" value="Unplaced"/>
</dbReference>
<keyword evidence="2" id="KW-1185">Reference proteome</keyword>
<keyword evidence="1" id="KW-0472">Membrane</keyword>
<keyword evidence="1" id="KW-1133">Transmembrane helix</keyword>
<evidence type="ECO:0000256" key="1">
    <source>
        <dbReference type="SAM" id="Phobius"/>
    </source>
</evidence>
<feature type="transmembrane region" description="Helical" evidence="1">
    <location>
        <begin position="103"/>
        <end position="122"/>
    </location>
</feature>
<feature type="transmembrane region" description="Helical" evidence="1">
    <location>
        <begin position="255"/>
        <end position="277"/>
    </location>
</feature>
<feature type="transmembrane region" description="Helical" evidence="1">
    <location>
        <begin position="31"/>
        <end position="54"/>
    </location>
</feature>
<name>A0A914E8E5_9BILA</name>
<sequence>MDSTSKSDYEPIEEITEMGNSHISGASYEKIANGLATFQAFFIVVLFFNVWILFAVECVNEPNGINDRLFAEDLLKSLIMLCFLIALFTCTILVRAAKDYSTFAYLPCLIFLSLTVVLFSFFVYTTFTTRAFTQNFVEFCKLILFIGLTVYFTCMWYIMFRAFLFSWETKRFYKHNFGTKSLAARHVILQAVVALFLLACAFLKMIRFINQNNLAGLLHSLAGTILLWLIIFLSLVVIVGLLADTAIERDLCWMFLPYLIYIGVLNLLLILAPFLLYELSQAETLRPIMTTFQSTQFIVVIYVSIFSGLICTFGYFAWCWQLVFRVFIETYQEARSVQHRLLTKRKSFTGSYTEIENGDL</sequence>
<reference evidence="3" key="1">
    <citation type="submission" date="2022-11" db="UniProtKB">
        <authorList>
            <consortium name="WormBaseParasite"/>
        </authorList>
    </citation>
    <scope>IDENTIFICATION</scope>
</reference>
<feature type="transmembrane region" description="Helical" evidence="1">
    <location>
        <begin position="142"/>
        <end position="167"/>
    </location>
</feature>
<evidence type="ECO:0000313" key="2">
    <source>
        <dbReference type="Proteomes" id="UP000887540"/>
    </source>
</evidence>
<keyword evidence="1" id="KW-0812">Transmembrane</keyword>
<feature type="transmembrane region" description="Helical" evidence="1">
    <location>
        <begin position="187"/>
        <end position="209"/>
    </location>
</feature>
<evidence type="ECO:0000313" key="3">
    <source>
        <dbReference type="WBParaSite" id="ACRNAN_scaffold6399.g25776.t1"/>
    </source>
</evidence>
<proteinExistence type="predicted"/>
<feature type="transmembrane region" description="Helical" evidence="1">
    <location>
        <begin position="297"/>
        <end position="318"/>
    </location>
</feature>
<protein>
    <submittedName>
        <fullName evidence="3">Uncharacterized protein</fullName>
    </submittedName>
</protein>
<feature type="transmembrane region" description="Helical" evidence="1">
    <location>
        <begin position="74"/>
        <end position="96"/>
    </location>
</feature>
<feature type="transmembrane region" description="Helical" evidence="1">
    <location>
        <begin position="221"/>
        <end position="243"/>
    </location>
</feature>
<accession>A0A914E8E5</accession>
<dbReference type="AlphaFoldDB" id="A0A914E8E5"/>
<dbReference type="WBParaSite" id="ACRNAN_scaffold6399.g25776.t1">
    <property type="protein sequence ID" value="ACRNAN_scaffold6399.g25776.t1"/>
    <property type="gene ID" value="ACRNAN_scaffold6399.g25776"/>
</dbReference>
<organism evidence="2 3">
    <name type="scientific">Acrobeloides nanus</name>
    <dbReference type="NCBI Taxonomy" id="290746"/>
    <lineage>
        <taxon>Eukaryota</taxon>
        <taxon>Metazoa</taxon>
        <taxon>Ecdysozoa</taxon>
        <taxon>Nematoda</taxon>
        <taxon>Chromadorea</taxon>
        <taxon>Rhabditida</taxon>
        <taxon>Tylenchina</taxon>
        <taxon>Cephalobomorpha</taxon>
        <taxon>Cephaloboidea</taxon>
        <taxon>Cephalobidae</taxon>
        <taxon>Acrobeloides</taxon>
    </lineage>
</organism>